<evidence type="ECO:0000256" key="1">
    <source>
        <dbReference type="ARBA" id="ARBA00007484"/>
    </source>
</evidence>
<evidence type="ECO:0000256" key="4">
    <source>
        <dbReference type="ARBA" id="ARBA00022813"/>
    </source>
</evidence>
<dbReference type="GO" id="GO:0006355">
    <property type="term" value="P:regulation of DNA-templated transcription"/>
    <property type="evidence" value="ECO:0007669"/>
    <property type="project" value="InterPro"/>
</dbReference>
<dbReference type="NCBIfam" id="NF007621">
    <property type="entry name" value="PRK10276.1"/>
    <property type="match status" value="1"/>
</dbReference>
<dbReference type="InterPro" id="IPR015927">
    <property type="entry name" value="Peptidase_S24_S26A/B/C"/>
</dbReference>
<dbReference type="GO" id="GO:0003677">
    <property type="term" value="F:DNA binding"/>
    <property type="evidence" value="ECO:0007669"/>
    <property type="project" value="InterPro"/>
</dbReference>
<sequence length="192" mass="20477">MENPKRIKTVHDLPPFPSVSCMPCCRSLAIGAIVPSMFSRRDNAPLPPGTRLASSRAFVPADGAAPIYSALVPAGFPSPADDHLEGKLDLHELMVKRPAATFFCRADGDSMTGAGIHSGDLLVVDRSVQPQDGDIVVATLDGGLTVKTLRKTTEGWELAPANPDYPSFPLNQEDGVQIWGVVTFAVSTIARR</sequence>
<dbReference type="CDD" id="cd06529">
    <property type="entry name" value="S24_LexA-like"/>
    <property type="match status" value="1"/>
</dbReference>
<evidence type="ECO:0000256" key="2">
    <source>
        <dbReference type="ARBA" id="ARBA00022763"/>
    </source>
</evidence>
<dbReference type="Gene3D" id="2.10.109.10">
    <property type="entry name" value="Umud Fragment, subunit A"/>
    <property type="match status" value="1"/>
</dbReference>
<evidence type="ECO:0000256" key="5">
    <source>
        <dbReference type="ARBA" id="ARBA00023204"/>
    </source>
</evidence>
<comment type="similarity">
    <text evidence="1 7">Belongs to the peptidase S24 family.</text>
</comment>
<dbReference type="InterPro" id="IPR006197">
    <property type="entry name" value="Peptidase_S24_LexA"/>
</dbReference>
<dbReference type="PRINTS" id="PR00726">
    <property type="entry name" value="LEXASERPTASE"/>
</dbReference>
<evidence type="ECO:0000256" key="6">
    <source>
        <dbReference type="ARBA" id="ARBA00023236"/>
    </source>
</evidence>
<evidence type="ECO:0000259" key="8">
    <source>
        <dbReference type="Pfam" id="PF00717"/>
    </source>
</evidence>
<accession>A0A9P1JDT8</accession>
<dbReference type="PANTHER" id="PTHR33516:SF2">
    <property type="entry name" value="LEXA REPRESSOR-RELATED"/>
    <property type="match status" value="1"/>
</dbReference>
<feature type="domain" description="Peptidase S24/S26A/S26B/S26C" evidence="8">
    <location>
        <begin position="66"/>
        <end position="182"/>
    </location>
</feature>
<keyword evidence="5" id="KW-0234">DNA repair</keyword>
<evidence type="ECO:0000256" key="7">
    <source>
        <dbReference type="RuleBase" id="RU003991"/>
    </source>
</evidence>
<dbReference type="InterPro" id="IPR039418">
    <property type="entry name" value="LexA-like"/>
</dbReference>
<keyword evidence="6" id="KW-0742">SOS response</keyword>
<dbReference type="InterPro" id="IPR050077">
    <property type="entry name" value="LexA_repressor"/>
</dbReference>
<gene>
    <name evidence="9" type="ORF">MGR_P0012</name>
</gene>
<reference evidence="9" key="1">
    <citation type="journal article" date="2007" name="J. Bacteriol.">
        <title>Comparative genome analysis of four magnetotactic bacteria reveals a complex set of group-specific genes implicated in magnetosome biomineralization and function.</title>
        <authorList>
            <person name="Richter M."/>
            <person name="Kube M."/>
            <person name="Bazylinski D.A."/>
            <person name="Lombardot T."/>
            <person name="Gloeckner F.O."/>
            <person name="Reinhardt R."/>
            <person name="Schueler D."/>
        </authorList>
    </citation>
    <scope>NUCLEOTIDE SEQUENCE</scope>
    <source>
        <strain evidence="9">MSR-1</strain>
    </source>
</reference>
<proteinExistence type="inferred from homology"/>
<dbReference type="SUPFAM" id="SSF51306">
    <property type="entry name" value="LexA/Signal peptidase"/>
    <property type="match status" value="1"/>
</dbReference>
<evidence type="ECO:0000256" key="3">
    <source>
        <dbReference type="ARBA" id="ARBA00022801"/>
    </source>
</evidence>
<dbReference type="InterPro" id="IPR036286">
    <property type="entry name" value="LexA/Signal_pep-like_sf"/>
</dbReference>
<dbReference type="Pfam" id="PF00717">
    <property type="entry name" value="Peptidase_S24"/>
    <property type="match status" value="1"/>
</dbReference>
<organism evidence="9">
    <name type="scientific">Magnetospirillum gryphiswaldense</name>
    <dbReference type="NCBI Taxonomy" id="55518"/>
    <lineage>
        <taxon>Bacteria</taxon>
        <taxon>Pseudomonadati</taxon>
        <taxon>Pseudomonadota</taxon>
        <taxon>Alphaproteobacteria</taxon>
        <taxon>Rhodospirillales</taxon>
        <taxon>Rhodospirillaceae</taxon>
        <taxon>Magnetospirillum</taxon>
    </lineage>
</organism>
<dbReference type="GO" id="GO:0016787">
    <property type="term" value="F:hydrolase activity"/>
    <property type="evidence" value="ECO:0007669"/>
    <property type="project" value="UniProtKB-KW"/>
</dbReference>
<dbReference type="EMBL" id="CU459004">
    <property type="protein sequence ID" value="CAM78241.1"/>
    <property type="molecule type" value="Genomic_DNA"/>
</dbReference>
<dbReference type="GO" id="GO:0006281">
    <property type="term" value="P:DNA repair"/>
    <property type="evidence" value="ECO:0007669"/>
    <property type="project" value="UniProtKB-KW"/>
</dbReference>
<keyword evidence="4 7" id="KW-0068">Autocatalytic cleavage</keyword>
<name>A0A9P1JDT8_9PROT</name>
<dbReference type="AlphaFoldDB" id="A0A9P1JDT8"/>
<keyword evidence="3 7" id="KW-0378">Hydrolase</keyword>
<evidence type="ECO:0000313" key="9">
    <source>
        <dbReference type="EMBL" id="CAM78241.1"/>
    </source>
</evidence>
<keyword evidence="2" id="KW-0227">DNA damage</keyword>
<dbReference type="GO" id="GO:0009432">
    <property type="term" value="P:SOS response"/>
    <property type="evidence" value="ECO:0007669"/>
    <property type="project" value="UniProtKB-KW"/>
</dbReference>
<protein>
    <submittedName>
        <fullName evidence="9">Peptidase S24, S26A and S26B</fullName>
    </submittedName>
</protein>
<dbReference type="PANTHER" id="PTHR33516">
    <property type="entry name" value="LEXA REPRESSOR"/>
    <property type="match status" value="1"/>
</dbReference>